<evidence type="ECO:0000313" key="2">
    <source>
        <dbReference type="Proteomes" id="UP000695007"/>
    </source>
</evidence>
<proteinExistence type="predicted"/>
<feature type="region of interest" description="Disordered" evidence="1">
    <location>
        <begin position="334"/>
        <end position="353"/>
    </location>
</feature>
<reference evidence="3" key="1">
    <citation type="submission" date="2025-08" db="UniProtKB">
        <authorList>
            <consortium name="RefSeq"/>
        </authorList>
    </citation>
    <scope>IDENTIFICATION</scope>
</reference>
<dbReference type="GeneID" id="105366496"/>
<sequence>MTLFTYPFCNRICKNCSWNYSSLNNERNEWVKRDIASSPLAQSSDREALFRSSAIIQNFKRRKQYSDLPSPTSCLKSIGKNNGLEKRVNFYDERFHQQVSPQFSNSSSYYEPSQYNLLNESSSTINKELCESKRIWKKSALNSPDEPFEKALSFRRSPIIRKYVTKKLKNDVLQSTRQPIKCQNIVAFHEITAMSSPLHPFTESVLKQQLRRKSTKLKSHRNLSSGSSLGTNVDEDLEQVLNRMSLNSSVCSSSAVNIEISPKPRVMKPRDGFKRAALKRMLIYPPEGQRGSPLTLFKTWSNIDCQVRGSASKGFRYKVYYIQKFESDKWFPNDKTGNPFRKKDDADCSTDYG</sequence>
<accession>A0AAJ6YSA3</accession>
<dbReference type="AlphaFoldDB" id="A0AAJ6YSA3"/>
<gene>
    <name evidence="3" type="primary">LOC105366496</name>
</gene>
<evidence type="ECO:0000256" key="1">
    <source>
        <dbReference type="SAM" id="MobiDB-lite"/>
    </source>
</evidence>
<dbReference type="KEGG" id="csol:105366496"/>
<keyword evidence="2" id="KW-1185">Reference proteome</keyword>
<dbReference type="Proteomes" id="UP000695007">
    <property type="component" value="Unplaced"/>
</dbReference>
<dbReference type="RefSeq" id="XP_011503256.1">
    <property type="nucleotide sequence ID" value="XM_011504954.1"/>
</dbReference>
<evidence type="ECO:0000313" key="3">
    <source>
        <dbReference type="RefSeq" id="XP_011503256.1"/>
    </source>
</evidence>
<organism evidence="2 3">
    <name type="scientific">Ceratosolen solmsi marchali</name>
    <dbReference type="NCBI Taxonomy" id="326594"/>
    <lineage>
        <taxon>Eukaryota</taxon>
        <taxon>Metazoa</taxon>
        <taxon>Ecdysozoa</taxon>
        <taxon>Arthropoda</taxon>
        <taxon>Hexapoda</taxon>
        <taxon>Insecta</taxon>
        <taxon>Pterygota</taxon>
        <taxon>Neoptera</taxon>
        <taxon>Endopterygota</taxon>
        <taxon>Hymenoptera</taxon>
        <taxon>Apocrita</taxon>
        <taxon>Proctotrupomorpha</taxon>
        <taxon>Chalcidoidea</taxon>
        <taxon>Agaonidae</taxon>
        <taxon>Agaoninae</taxon>
        <taxon>Ceratosolen</taxon>
    </lineage>
</organism>
<protein>
    <submittedName>
        <fullName evidence="3">Uncharacterized protein LOC105366496</fullName>
    </submittedName>
</protein>
<name>A0AAJ6YSA3_9HYME</name>